<dbReference type="Proteomes" id="UP000069030">
    <property type="component" value="Chromosome"/>
</dbReference>
<dbReference type="Pfam" id="PF01070">
    <property type="entry name" value="FMN_dh"/>
    <property type="match status" value="1"/>
</dbReference>
<accession>A0A0S7EAN9</accession>
<dbReference type="AlphaFoldDB" id="A0A0S7EAN9"/>
<evidence type="ECO:0000256" key="1">
    <source>
        <dbReference type="ARBA" id="ARBA00001917"/>
    </source>
</evidence>
<dbReference type="PROSITE" id="PS51349">
    <property type="entry name" value="FMN_HYDROXY_ACID_DH_2"/>
    <property type="match status" value="1"/>
</dbReference>
<evidence type="ECO:0000313" key="7">
    <source>
        <dbReference type="Proteomes" id="UP000069030"/>
    </source>
</evidence>
<dbReference type="Gene3D" id="3.20.20.70">
    <property type="entry name" value="Aldolase class I"/>
    <property type="match status" value="1"/>
</dbReference>
<dbReference type="PIRSF" id="PIRSF000138">
    <property type="entry name" value="Al-hdrx_acd_dh"/>
    <property type="match status" value="1"/>
</dbReference>
<dbReference type="InterPro" id="IPR037396">
    <property type="entry name" value="FMN_HAD"/>
</dbReference>
<organism evidence="6 7">
    <name type="scientific">Myroides odoratimimus</name>
    <dbReference type="NCBI Taxonomy" id="76832"/>
    <lineage>
        <taxon>Bacteria</taxon>
        <taxon>Pseudomonadati</taxon>
        <taxon>Bacteroidota</taxon>
        <taxon>Flavobacteriia</taxon>
        <taxon>Flavobacteriales</taxon>
        <taxon>Flavobacteriaceae</taxon>
        <taxon>Myroides</taxon>
    </lineage>
</organism>
<dbReference type="PANTHER" id="PTHR10578:SF107">
    <property type="entry name" value="2-HYDROXYACID OXIDASE 1"/>
    <property type="match status" value="1"/>
</dbReference>
<dbReference type="InterPro" id="IPR012133">
    <property type="entry name" value="Alpha-hydoxy_acid_DH_FMN"/>
</dbReference>
<dbReference type="SUPFAM" id="SSF51395">
    <property type="entry name" value="FMN-linked oxidoreductases"/>
    <property type="match status" value="1"/>
</dbReference>
<sequence>MKKTIFTLTAITLMTSAFADVVTKDTTTKTVFQDKNKKGKGYQASTADKKLKIVNLHELEGQVKAEMDQGAFGYIVGGAEDQNNLKINTENFDKKYIMPRVLKGIKHEDIDLSTSLFGIPLKTPIIQAPMAAQGLSHVDGEIATAKGMIAAGSLFSLSTYGNKTIEEVAEGINGAPFFFQLYMSKNDDFNKFTLNRAKKYGAKAIILTVDSPVGGYREEDIKTGFTFPLGMGNLELFAAQQADGNKTGKGAGITEIYAQAKQDFKPSDIKYVKDLTGLPVIIKGIQSPEDAEIAIQAGADAIWVSNHGGRQLDAGPSSFDVLPLVAKTVNKRVPIIFDSGVRRGSHIFKAIASGADIVAIGRPILYALHLGGSQGVTSVIDQLNKELTINMFLGGAKNIKEIQNTKLYTDKDFQL</sequence>
<evidence type="ECO:0000256" key="4">
    <source>
        <dbReference type="ARBA" id="ARBA00023002"/>
    </source>
</evidence>
<keyword evidence="3" id="KW-0288">FMN</keyword>
<evidence type="ECO:0000256" key="5">
    <source>
        <dbReference type="ARBA" id="ARBA00024042"/>
    </source>
</evidence>
<gene>
    <name evidence="6" type="ORF">AS202_04480</name>
</gene>
<dbReference type="PROSITE" id="PS00557">
    <property type="entry name" value="FMN_HYDROXY_ACID_DH_1"/>
    <property type="match status" value="1"/>
</dbReference>
<dbReference type="InterPro" id="IPR000262">
    <property type="entry name" value="FMN-dep_DH"/>
</dbReference>
<dbReference type="InterPro" id="IPR013785">
    <property type="entry name" value="Aldolase_TIM"/>
</dbReference>
<reference evidence="6 7" key="1">
    <citation type="journal article" date="2016" name="J. Zhejiang Univ. Sci. B">
        <title>Antibiotic resistance mechanisms of Myroides sp.</title>
        <authorList>
            <person name="Hu S."/>
            <person name="Yuan S."/>
            <person name="Qu H."/>
            <person name="Jiang T."/>
            <person name="Zhou Y."/>
            <person name="Wang M."/>
            <person name="Ming D."/>
        </authorList>
    </citation>
    <scope>NUCLEOTIDE SEQUENCE [LARGE SCALE GENOMIC DNA]</scope>
    <source>
        <strain evidence="6 7">PR63039</strain>
    </source>
</reference>
<evidence type="ECO:0000313" key="6">
    <source>
        <dbReference type="EMBL" id="ALU25452.1"/>
    </source>
</evidence>
<dbReference type="GO" id="GO:0016614">
    <property type="term" value="F:oxidoreductase activity, acting on CH-OH group of donors"/>
    <property type="evidence" value="ECO:0007669"/>
    <property type="project" value="UniProtKB-ARBA"/>
</dbReference>
<dbReference type="InterPro" id="IPR008259">
    <property type="entry name" value="FMN_hydac_DH_AS"/>
</dbReference>
<dbReference type="EMBL" id="CP013690">
    <property type="protein sequence ID" value="ALU25452.1"/>
    <property type="molecule type" value="Genomic_DNA"/>
</dbReference>
<dbReference type="eggNOG" id="COG1304">
    <property type="taxonomic scope" value="Bacteria"/>
</dbReference>
<proteinExistence type="inferred from homology"/>
<comment type="cofactor">
    <cofactor evidence="1">
        <name>FMN</name>
        <dbReference type="ChEBI" id="CHEBI:58210"/>
    </cofactor>
</comment>
<name>A0A0S7EAN9_9FLAO</name>
<keyword evidence="2" id="KW-0285">Flavoprotein</keyword>
<evidence type="ECO:0000256" key="3">
    <source>
        <dbReference type="ARBA" id="ARBA00022643"/>
    </source>
</evidence>
<keyword evidence="4" id="KW-0560">Oxidoreductase</keyword>
<dbReference type="FunFam" id="3.20.20.70:FF:000029">
    <property type="entry name" value="L-lactate dehydrogenase"/>
    <property type="match status" value="1"/>
</dbReference>
<comment type="similarity">
    <text evidence="5">Belongs to the FMN-dependent alpha-hydroxy acid dehydrogenase family.</text>
</comment>
<evidence type="ECO:0000256" key="2">
    <source>
        <dbReference type="ARBA" id="ARBA00022630"/>
    </source>
</evidence>
<protein>
    <submittedName>
        <fullName evidence="6">Lactate oxidase</fullName>
    </submittedName>
</protein>
<dbReference type="KEGG" id="mod:AS202_04480"/>
<dbReference type="CDD" id="cd04737">
    <property type="entry name" value="LOX_like_FMN"/>
    <property type="match status" value="1"/>
</dbReference>
<dbReference type="RefSeq" id="WP_006259857.1">
    <property type="nucleotide sequence ID" value="NZ_BCMQ01000009.1"/>
</dbReference>
<dbReference type="GeneID" id="66974071"/>
<dbReference type="PANTHER" id="PTHR10578">
    <property type="entry name" value="S -2-HYDROXY-ACID OXIDASE-RELATED"/>
    <property type="match status" value="1"/>
</dbReference>
<dbReference type="GO" id="GO:0010181">
    <property type="term" value="F:FMN binding"/>
    <property type="evidence" value="ECO:0007669"/>
    <property type="project" value="InterPro"/>
</dbReference>